<dbReference type="CDD" id="cd00200">
    <property type="entry name" value="WD40"/>
    <property type="match status" value="1"/>
</dbReference>
<feature type="repeat" description="WD" evidence="7">
    <location>
        <begin position="517"/>
        <end position="558"/>
    </location>
</feature>
<reference evidence="10 11" key="1">
    <citation type="submission" date="2020-03" db="EMBL/GenBank/DDBJ databases">
        <title>Draft Genome Sequence of Cudoniella acicularis.</title>
        <authorList>
            <person name="Buettner E."/>
            <person name="Kellner H."/>
        </authorList>
    </citation>
    <scope>NUCLEOTIDE SEQUENCE [LARGE SCALE GENOMIC DNA]</scope>
    <source>
        <strain evidence="10 11">DSM 108380</strain>
    </source>
</reference>
<proteinExistence type="inferred from homology"/>
<dbReference type="PRINTS" id="PR00320">
    <property type="entry name" value="GPROTEINBRPT"/>
</dbReference>
<evidence type="ECO:0000256" key="5">
    <source>
        <dbReference type="ARBA" id="ARBA00023015"/>
    </source>
</evidence>
<dbReference type="InterPro" id="IPR036322">
    <property type="entry name" value="WD40_repeat_dom_sf"/>
</dbReference>
<accession>A0A8H4RY91</accession>
<evidence type="ECO:0000256" key="6">
    <source>
        <dbReference type="ARBA" id="ARBA00023163"/>
    </source>
</evidence>
<keyword evidence="4" id="KW-0677">Repeat</keyword>
<dbReference type="Proteomes" id="UP000566819">
    <property type="component" value="Unassembled WGS sequence"/>
</dbReference>
<dbReference type="Pfam" id="PF00400">
    <property type="entry name" value="WD40"/>
    <property type="match status" value="6"/>
</dbReference>
<dbReference type="InterPro" id="IPR001680">
    <property type="entry name" value="WD40_rpt"/>
</dbReference>
<evidence type="ECO:0000259" key="9">
    <source>
        <dbReference type="Pfam" id="PF08581"/>
    </source>
</evidence>
<feature type="compositionally biased region" description="Pro residues" evidence="8">
    <location>
        <begin position="155"/>
        <end position="168"/>
    </location>
</feature>
<feature type="repeat" description="WD" evidence="7">
    <location>
        <begin position="418"/>
        <end position="459"/>
    </location>
</feature>
<name>A0A8H4RY91_9HELO</name>
<keyword evidence="11" id="KW-1185">Reference proteome</keyword>
<comment type="similarity">
    <text evidence="1">Belongs to the TRAPP small subunits family. BET3 subfamily.</text>
</comment>
<dbReference type="AlphaFoldDB" id="A0A8H4RY91"/>
<evidence type="ECO:0000256" key="4">
    <source>
        <dbReference type="ARBA" id="ARBA00022737"/>
    </source>
</evidence>
<evidence type="ECO:0000256" key="2">
    <source>
        <dbReference type="ARBA" id="ARBA00022491"/>
    </source>
</evidence>
<dbReference type="OrthoDB" id="17410at2759"/>
<feature type="domain" description="Transcriptional repressor Tup1 N-terminal" evidence="9">
    <location>
        <begin position="18"/>
        <end position="86"/>
    </location>
</feature>
<feature type="region of interest" description="Disordered" evidence="8">
    <location>
        <begin position="712"/>
        <end position="744"/>
    </location>
</feature>
<dbReference type="InterPro" id="IPR015943">
    <property type="entry name" value="WD40/YVTN_repeat-like_dom_sf"/>
</dbReference>
<feature type="repeat" description="WD" evidence="7">
    <location>
        <begin position="377"/>
        <end position="418"/>
    </location>
</feature>
<evidence type="ECO:0000256" key="3">
    <source>
        <dbReference type="ARBA" id="ARBA00022574"/>
    </source>
</evidence>
<dbReference type="PANTHER" id="PTHR19879:SF9">
    <property type="entry name" value="TRANSCRIPTION INITIATION FACTOR TFIID SUBUNIT 5"/>
    <property type="match status" value="1"/>
</dbReference>
<keyword evidence="6" id="KW-0804">Transcription</keyword>
<feature type="compositionally biased region" description="Low complexity" evidence="8">
    <location>
        <begin position="102"/>
        <end position="111"/>
    </location>
</feature>
<dbReference type="InterPro" id="IPR013890">
    <property type="entry name" value="Tscrpt_rep_Tup1_N"/>
</dbReference>
<dbReference type="PANTHER" id="PTHR19879">
    <property type="entry name" value="TRANSCRIPTION INITIATION FACTOR TFIID"/>
    <property type="match status" value="1"/>
</dbReference>
<evidence type="ECO:0000256" key="7">
    <source>
        <dbReference type="PROSITE-ProRule" id="PRU00221"/>
    </source>
</evidence>
<keyword evidence="2" id="KW-0678">Repressor</keyword>
<dbReference type="PROSITE" id="PS50082">
    <property type="entry name" value="WD_REPEATS_2"/>
    <property type="match status" value="5"/>
</dbReference>
<feature type="region of interest" description="Disordered" evidence="8">
    <location>
        <begin position="85"/>
        <end position="239"/>
    </location>
</feature>
<dbReference type="Gene3D" id="1.20.5.340">
    <property type="match status" value="1"/>
</dbReference>
<dbReference type="SUPFAM" id="SSF111126">
    <property type="entry name" value="Ligand-binding domain in the NO signalling and Golgi transport"/>
    <property type="match status" value="1"/>
</dbReference>
<dbReference type="Pfam" id="PF04051">
    <property type="entry name" value="TRAPP"/>
    <property type="match status" value="1"/>
</dbReference>
<feature type="compositionally biased region" description="Gly residues" evidence="8">
    <location>
        <begin position="124"/>
        <end position="134"/>
    </location>
</feature>
<feature type="compositionally biased region" description="Low complexity" evidence="8">
    <location>
        <begin position="169"/>
        <end position="178"/>
    </location>
</feature>
<feature type="repeat" description="WD" evidence="7">
    <location>
        <begin position="463"/>
        <end position="496"/>
    </location>
</feature>
<dbReference type="FunFam" id="2.130.10.10:FF:000111">
    <property type="entry name" value="Transcriptional repressor rco-1"/>
    <property type="match status" value="1"/>
</dbReference>
<feature type="compositionally biased region" description="Low complexity" evidence="8">
    <location>
        <begin position="188"/>
        <end position="199"/>
    </location>
</feature>
<keyword evidence="3 7" id="KW-0853">WD repeat</keyword>
<gene>
    <name evidence="10" type="ORF">G7Y89_g924</name>
</gene>
<evidence type="ECO:0000313" key="11">
    <source>
        <dbReference type="Proteomes" id="UP000566819"/>
    </source>
</evidence>
<dbReference type="Pfam" id="PF08581">
    <property type="entry name" value="Tup_N"/>
    <property type="match status" value="1"/>
</dbReference>
<dbReference type="Gene3D" id="3.30.1380.20">
    <property type="entry name" value="Trafficking protein particle complex subunit 3"/>
    <property type="match status" value="1"/>
</dbReference>
<dbReference type="PROSITE" id="PS50294">
    <property type="entry name" value="WD_REPEATS_REGION"/>
    <property type="match status" value="5"/>
</dbReference>
<feature type="region of interest" description="Disordered" evidence="8">
    <location>
        <begin position="637"/>
        <end position="670"/>
    </location>
</feature>
<evidence type="ECO:0000256" key="8">
    <source>
        <dbReference type="SAM" id="MobiDB-lite"/>
    </source>
</evidence>
<protein>
    <recommendedName>
        <fullName evidence="9">Transcriptional repressor Tup1 N-terminal domain-containing protein</fullName>
    </recommendedName>
</protein>
<dbReference type="InterPro" id="IPR019775">
    <property type="entry name" value="WD40_repeat_CS"/>
</dbReference>
<evidence type="ECO:0000256" key="1">
    <source>
        <dbReference type="ARBA" id="ARBA00006218"/>
    </source>
</evidence>
<dbReference type="GO" id="GO:0048193">
    <property type="term" value="P:Golgi vesicle transport"/>
    <property type="evidence" value="ECO:0007669"/>
    <property type="project" value="InterPro"/>
</dbReference>
<dbReference type="InterPro" id="IPR024096">
    <property type="entry name" value="NO_sig/Golgi_transp_ligand-bd"/>
</dbReference>
<dbReference type="CDD" id="cd14944">
    <property type="entry name" value="TRAPPC6A_Trs33"/>
    <property type="match status" value="1"/>
</dbReference>
<dbReference type="InterPro" id="IPR037992">
    <property type="entry name" value="TRAPPC6/Trs33"/>
</dbReference>
<dbReference type="PROSITE" id="PS00678">
    <property type="entry name" value="WD_REPEATS_1"/>
    <property type="match status" value="4"/>
</dbReference>
<evidence type="ECO:0000313" key="10">
    <source>
        <dbReference type="EMBL" id="KAF4637164.1"/>
    </source>
</evidence>
<dbReference type="SMART" id="SM00320">
    <property type="entry name" value="WD40"/>
    <property type="match status" value="6"/>
</dbReference>
<comment type="caution">
    <text evidence="10">The sequence shown here is derived from an EMBL/GenBank/DDBJ whole genome shotgun (WGS) entry which is preliminary data.</text>
</comment>
<feature type="repeat" description="WD" evidence="7">
    <location>
        <begin position="342"/>
        <end position="376"/>
    </location>
</feature>
<dbReference type="EMBL" id="JAAMPI010000033">
    <property type="protein sequence ID" value="KAF4637164.1"/>
    <property type="molecule type" value="Genomic_DNA"/>
</dbReference>
<keyword evidence="5" id="KW-0805">Transcription regulation</keyword>
<sequence>MSMYNPHRGLGPAPGNARLNELLDGIRNEFESQARASGEAEQSITHQINEMAMVREKVYTMEQTHLALKQKYEEEISRLHRELEARGGNPRPSGIGGPPAPQSAGPSQAPPNIGHGPSNLFGGIMAGQGQGGPGLAPPPPPPQSEQHGPLHQMTQPPPALNQPPPQQQPPFQSGGYPQVPAANGYGAQPPQSTSSPGPGKTRILNRGPGGPATPQLNQPMPYPDPRAVASPQVNHPIPNQHPQFKVGNALAELDLERLPAHLKKVEQDWFAIFNPEVPRVLDVDLVHTLLHESVVCCVRFSHDGKYVATGCNRSAQIFDVITGQKICILTDESVDSVGDLYIRSVCFSPDGRYLATGAEDKLIRVWDIASRTIRNTFAGHEQDIYSLDFARDGRTIASGSGDRTVRLWDINEGQNILTLSIEDGVTTVAISPDCKLVAAGSLDKSVRVWDANSGYLVERLEGPDGHKDSVYSVAFAPNGKDLVSGSLDKTIKMWELVAPRGGHPNNTPKGGRCIRTFEGHKDFVLSVALTPDGNWVLSGSKDRGVQFWDPRTGNTQLMLQGHKNSVISVAPSPSDFSSYRLSEDHHQASTANRASKLRPRPRDIQPIQSCQNSKQSATLKFPEIFSQSSFPAKQPTIPLRASSQADRNPIPSHPALNARPKMSFESPLPPYNASDPSATFLNSSCLDLLMIELVPMAWRIVREVDLKSASTQAAASSSTTNGLHPGAGSMNGGAGTRGEEEEQEERDAVFYRLEMLGYRVGQGLVERFSKDRPRFTDTLDVIKFLCKDLWMLVFRKQIDNLKTNHRVESLAFSLPRTK</sequence>
<dbReference type="Gene3D" id="2.130.10.10">
    <property type="entry name" value="YVTN repeat-like/Quinoprotein amine dehydrogenase"/>
    <property type="match status" value="1"/>
</dbReference>
<dbReference type="SUPFAM" id="SSF50978">
    <property type="entry name" value="WD40 repeat-like"/>
    <property type="match status" value="1"/>
</dbReference>
<dbReference type="InterPro" id="IPR007194">
    <property type="entry name" value="TRAPP_component"/>
</dbReference>
<organism evidence="10 11">
    <name type="scientific">Cudoniella acicularis</name>
    <dbReference type="NCBI Taxonomy" id="354080"/>
    <lineage>
        <taxon>Eukaryota</taxon>
        <taxon>Fungi</taxon>
        <taxon>Dikarya</taxon>
        <taxon>Ascomycota</taxon>
        <taxon>Pezizomycotina</taxon>
        <taxon>Leotiomycetes</taxon>
        <taxon>Helotiales</taxon>
        <taxon>Tricladiaceae</taxon>
        <taxon>Cudoniella</taxon>
    </lineage>
</organism>
<dbReference type="InterPro" id="IPR020472">
    <property type="entry name" value="WD40_PAC1"/>
</dbReference>